<evidence type="ECO:0000256" key="3">
    <source>
        <dbReference type="ARBA" id="ARBA00022777"/>
    </source>
</evidence>
<dbReference type="GO" id="GO:0005524">
    <property type="term" value="F:ATP binding"/>
    <property type="evidence" value="ECO:0007669"/>
    <property type="project" value="UniProtKB-UniRule"/>
</dbReference>
<evidence type="ECO:0000259" key="7">
    <source>
        <dbReference type="PROSITE" id="PS51510"/>
    </source>
</evidence>
<evidence type="ECO:0000313" key="9">
    <source>
        <dbReference type="Proteomes" id="UP000663499"/>
    </source>
</evidence>
<keyword evidence="3 5" id="KW-0418">Kinase</keyword>
<feature type="domain" description="Phosphagen kinase C-terminal" evidence="7">
    <location>
        <begin position="13"/>
        <end position="242"/>
    </location>
</feature>
<feature type="binding site" evidence="5 6">
    <location>
        <begin position="164"/>
        <end position="168"/>
    </location>
    <ligand>
        <name>ATP</name>
        <dbReference type="ChEBI" id="CHEBI:30616"/>
    </ligand>
</feature>
<dbReference type="HAMAP" id="MF_00602">
    <property type="entry name" value="Prot_Arg_kinase"/>
    <property type="match status" value="1"/>
</dbReference>
<comment type="activity regulation">
    <text evidence="5">Appears to be allosterically activated by the binding of pArg-containing polypeptides to the pArg-binding pocket localized in the C-terminal domain of McsB.</text>
</comment>
<organism evidence="8 9">
    <name type="scientific">Alkalibacter rhizosphaerae</name>
    <dbReference type="NCBI Taxonomy" id="2815577"/>
    <lineage>
        <taxon>Bacteria</taxon>
        <taxon>Bacillati</taxon>
        <taxon>Bacillota</taxon>
        <taxon>Clostridia</taxon>
        <taxon>Eubacteriales</taxon>
        <taxon>Eubacteriaceae</taxon>
        <taxon>Alkalibacter</taxon>
    </lineage>
</organism>
<keyword evidence="9" id="KW-1185">Reference proteome</keyword>
<keyword evidence="1 5" id="KW-0808">Transferase</keyword>
<evidence type="ECO:0000256" key="5">
    <source>
        <dbReference type="HAMAP-Rule" id="MF_00602"/>
    </source>
</evidence>
<keyword evidence="4 5" id="KW-0067">ATP-binding</keyword>
<evidence type="ECO:0000256" key="2">
    <source>
        <dbReference type="ARBA" id="ARBA00022741"/>
    </source>
</evidence>
<dbReference type="InterPro" id="IPR014746">
    <property type="entry name" value="Gln_synth/guanido_kin_cat_dom"/>
</dbReference>
<gene>
    <name evidence="5" type="primary">mcsB</name>
    <name evidence="8" type="ORF">J0B03_08875</name>
</gene>
<dbReference type="SUPFAM" id="SSF55931">
    <property type="entry name" value="Glutamine synthetase/guanido kinase"/>
    <property type="match status" value="1"/>
</dbReference>
<feature type="binding site" evidence="5 6">
    <location>
        <begin position="16"/>
        <end position="20"/>
    </location>
    <ligand>
        <name>ATP</name>
        <dbReference type="ChEBI" id="CHEBI:30616"/>
    </ligand>
</feature>
<dbReference type="Pfam" id="PF00217">
    <property type="entry name" value="ATP-gua_Ptrans"/>
    <property type="match status" value="1"/>
</dbReference>
<dbReference type="AlphaFoldDB" id="A0A974XDV6"/>
<evidence type="ECO:0000256" key="6">
    <source>
        <dbReference type="PROSITE-ProRule" id="PRU00843"/>
    </source>
</evidence>
<comment type="catalytic activity">
    <reaction evidence="5">
        <text>L-arginyl-[protein] + ATP = N(omega)-phospho-L-arginyl-[protein] + ADP + H(+)</text>
        <dbReference type="Rhea" id="RHEA:43384"/>
        <dbReference type="Rhea" id="RHEA-COMP:10532"/>
        <dbReference type="Rhea" id="RHEA-COMP:10533"/>
        <dbReference type="ChEBI" id="CHEBI:15378"/>
        <dbReference type="ChEBI" id="CHEBI:29965"/>
        <dbReference type="ChEBI" id="CHEBI:30616"/>
        <dbReference type="ChEBI" id="CHEBI:83226"/>
        <dbReference type="ChEBI" id="CHEBI:456216"/>
        <dbReference type="EC" id="2.7.14.1"/>
    </reaction>
</comment>
<dbReference type="GO" id="GO:0046314">
    <property type="term" value="P:phosphocreatine biosynthetic process"/>
    <property type="evidence" value="ECO:0007669"/>
    <property type="project" value="InterPro"/>
</dbReference>
<keyword evidence="5" id="KW-0021">Allosteric enzyme</keyword>
<dbReference type="NCBIfam" id="NF002194">
    <property type="entry name" value="PRK01059.1-4"/>
    <property type="match status" value="1"/>
</dbReference>
<accession>A0A974XDV6</accession>
<reference evidence="8" key="1">
    <citation type="submission" date="2021-03" db="EMBL/GenBank/DDBJ databases">
        <title>Alkalibacter marinus sp. nov., isolated from tidal flat sediment.</title>
        <authorList>
            <person name="Namirimu T."/>
            <person name="Yang J.-A."/>
            <person name="Yang S.-H."/>
            <person name="Kim Y.-J."/>
            <person name="Kwon K.K."/>
        </authorList>
    </citation>
    <scope>NUCLEOTIDE SEQUENCE</scope>
    <source>
        <strain evidence="8">ES005</strain>
    </source>
</reference>
<evidence type="ECO:0000256" key="4">
    <source>
        <dbReference type="ARBA" id="ARBA00022840"/>
    </source>
</evidence>
<dbReference type="PROSITE" id="PS51510">
    <property type="entry name" value="PHOSPHAGEN_KINASE_C"/>
    <property type="match status" value="1"/>
</dbReference>
<feature type="binding site" evidence="5 6">
    <location>
        <position position="80"/>
    </location>
    <ligand>
        <name>ATP</name>
        <dbReference type="ChEBI" id="CHEBI:30616"/>
    </ligand>
</feature>
<dbReference type="EMBL" id="CP071444">
    <property type="protein sequence ID" value="QSX07916.1"/>
    <property type="molecule type" value="Genomic_DNA"/>
</dbReference>
<dbReference type="GO" id="GO:0005615">
    <property type="term" value="C:extracellular space"/>
    <property type="evidence" value="ECO:0007669"/>
    <property type="project" value="TreeGrafter"/>
</dbReference>
<dbReference type="PANTHER" id="PTHR11547">
    <property type="entry name" value="ARGININE OR CREATINE KINASE"/>
    <property type="match status" value="1"/>
</dbReference>
<dbReference type="RefSeq" id="WP_207299258.1">
    <property type="nucleotide sequence ID" value="NZ_CP071444.1"/>
</dbReference>
<dbReference type="CDD" id="cd07930">
    <property type="entry name" value="bacterial_phosphagen_kinase"/>
    <property type="match status" value="1"/>
</dbReference>
<comment type="function">
    <text evidence="5">Catalyzes the specific phosphorylation of arginine residues in proteins.</text>
</comment>
<dbReference type="Proteomes" id="UP000663499">
    <property type="component" value="Chromosome"/>
</dbReference>
<comment type="similarity">
    <text evidence="5 6">Belongs to the ATP:guanido phosphotransferase family.</text>
</comment>
<sequence length="343" mass="39463">MGSWKNEDKERDIVISSRVRLARNIKDMPFPVLLPENRARHLTKTIEECLNSNEGLATTFKKFDLSELKNNEKRVLVEKHLISRELGTHWGAAVFINDGEDLSIMVNEEDHIRIQCILDGFQLYNTYEQADKMDDVLEGCMEFSFHERFGYLTSCPTNAGTGMRASVMLHLPSMTLNNQIHSMMMTLSKFGLTIRGIHGEGTQALGDLYQISNQNTMGVTEHEIIDTLHDVAREIIKKERDLRYDILQNNRIYLEDKIYRAYGILSNARSINSEESMKLLSLVRLGADLELLDQKLSVINRLLLDIQPGILASTYGEAMNDMERDRVRAEHIRRELMEKTIEE</sequence>
<feature type="short sequence motif" description="RDXXRA motif of the pArg binding pocket involved in allosteric regulation" evidence="5">
    <location>
        <begin position="324"/>
        <end position="329"/>
    </location>
</feature>
<feature type="binding site" evidence="5 6">
    <location>
        <position position="113"/>
    </location>
    <ligand>
        <name>ATP</name>
        <dbReference type="ChEBI" id="CHEBI:30616"/>
    </ligand>
</feature>
<dbReference type="PANTHER" id="PTHR11547:SF38">
    <property type="entry name" value="ARGININE KINASE 1-RELATED"/>
    <property type="match status" value="1"/>
</dbReference>
<proteinExistence type="inferred from homology"/>
<evidence type="ECO:0000256" key="1">
    <source>
        <dbReference type="ARBA" id="ARBA00022679"/>
    </source>
</evidence>
<dbReference type="InterPro" id="IPR023660">
    <property type="entry name" value="Arg_Kinase"/>
</dbReference>
<dbReference type="InterPro" id="IPR000749">
    <property type="entry name" value="ATP-guanido_PTrfase"/>
</dbReference>
<dbReference type="GO" id="GO:0004111">
    <property type="term" value="F:creatine kinase activity"/>
    <property type="evidence" value="ECO:0007669"/>
    <property type="project" value="InterPro"/>
</dbReference>
<dbReference type="InterPro" id="IPR022414">
    <property type="entry name" value="ATP-guanido_PTrfase_cat"/>
</dbReference>
<dbReference type="GO" id="GO:1990424">
    <property type="term" value="F:protein arginine kinase activity"/>
    <property type="evidence" value="ECO:0007669"/>
    <property type="project" value="UniProtKB-EC"/>
</dbReference>
<dbReference type="Gene3D" id="3.30.590.10">
    <property type="entry name" value="Glutamine synthetase/guanido kinase, catalytic domain"/>
    <property type="match status" value="1"/>
</dbReference>
<feature type="binding site" evidence="5 6">
    <location>
        <begin position="195"/>
        <end position="200"/>
    </location>
    <ligand>
        <name>ATP</name>
        <dbReference type="ChEBI" id="CHEBI:30616"/>
    </ligand>
</feature>
<protein>
    <recommendedName>
        <fullName evidence="5">Protein-arginine kinase</fullName>
        <ecNumber evidence="5">2.7.14.1</ecNumber>
    </recommendedName>
</protein>
<dbReference type="EC" id="2.7.14.1" evidence="5"/>
<name>A0A974XDV6_9FIRM</name>
<dbReference type="KEGG" id="alka:J0B03_08875"/>
<keyword evidence="2 5" id="KW-0547">Nucleotide-binding</keyword>
<evidence type="ECO:0000313" key="8">
    <source>
        <dbReference type="EMBL" id="QSX07916.1"/>
    </source>
</evidence>